<evidence type="ECO:0000313" key="4">
    <source>
        <dbReference type="EMBL" id="MBM2617599.1"/>
    </source>
</evidence>
<evidence type="ECO:0000256" key="1">
    <source>
        <dbReference type="SAM" id="MobiDB-lite"/>
    </source>
</evidence>
<reference evidence="4 5" key="1">
    <citation type="submission" date="2021-01" db="EMBL/GenBank/DDBJ databases">
        <title>Actinoplanes sp. nov. LDG1-06 isolated from lichen.</title>
        <authorList>
            <person name="Saeng-In P."/>
            <person name="Phongsopitanun W."/>
            <person name="Kanchanasin P."/>
            <person name="Yuki M."/>
            <person name="Kudo T."/>
            <person name="Ohkuma M."/>
            <person name="Tanasupawat S."/>
        </authorList>
    </citation>
    <scope>NUCLEOTIDE SEQUENCE [LARGE SCALE GENOMIC DNA]</scope>
    <source>
        <strain evidence="4 5">LDG1-06</strain>
    </source>
</reference>
<feature type="region of interest" description="Disordered" evidence="1">
    <location>
        <begin position="61"/>
        <end position="89"/>
    </location>
</feature>
<keyword evidence="5" id="KW-1185">Reference proteome</keyword>
<evidence type="ECO:0000259" key="3">
    <source>
        <dbReference type="Pfam" id="PF13360"/>
    </source>
</evidence>
<keyword evidence="2" id="KW-1133">Transmembrane helix</keyword>
<sequence>MPTDLDDIFASVAREADLIPLSTAAQARKRGRQRTRNGIIATAAAVCVVLAGVGVAAGQGQRRADKTVAPTPSPSVTATTPTAVGPLPPVGKPITYGRTLDETHPTIVKDRIYDAWKVGEQIAVVAADLRTGEVIWRIQGFSTGPELGAFVSATEDAVLVGNGGGSNWVLDPADGSQMWTYTSSHLGEELVHERVFVQRNDRTGQVDAHDLRTGRKLWSIAPSSDMVDQILGMRVYGQELPGSPLTDDRLVVVRRSGQVQVRDIVSGDVKRTTTPVSPPNGGPEGKVAYEGKFYDGGPGCCDTEPYRVVVTDLTTGASKKIFIGKLGHTVGSMTVCGANRVCLVDEVSDTEAWLRAVDANTGQVIWSVPGPVGGSSLVAYDVELLLGGDGVTRLIDGNGREVFRTTTQAEVEWLDGGRVLVMPPTTGGEVQIVNTTYGTVTRLGLLPARAGTCAHTPDRLVCPTTKDVRVFQLRE</sequence>
<dbReference type="Pfam" id="PF13360">
    <property type="entry name" value="PQQ_2"/>
    <property type="match status" value="1"/>
</dbReference>
<organism evidence="4 5">
    <name type="scientific">Paractinoplanes ovalisporus</name>
    <dbReference type="NCBI Taxonomy" id="2810368"/>
    <lineage>
        <taxon>Bacteria</taxon>
        <taxon>Bacillati</taxon>
        <taxon>Actinomycetota</taxon>
        <taxon>Actinomycetes</taxon>
        <taxon>Micromonosporales</taxon>
        <taxon>Micromonosporaceae</taxon>
        <taxon>Paractinoplanes</taxon>
    </lineage>
</organism>
<evidence type="ECO:0000256" key="2">
    <source>
        <dbReference type="SAM" id="Phobius"/>
    </source>
</evidence>
<feature type="domain" description="Pyrrolo-quinoline quinone repeat" evidence="3">
    <location>
        <begin position="124"/>
        <end position="274"/>
    </location>
</feature>
<dbReference type="PANTHER" id="PTHR34512:SF30">
    <property type="entry name" value="OUTER MEMBRANE PROTEIN ASSEMBLY FACTOR BAMB"/>
    <property type="match status" value="1"/>
</dbReference>
<dbReference type="PANTHER" id="PTHR34512">
    <property type="entry name" value="CELL SURFACE PROTEIN"/>
    <property type="match status" value="1"/>
</dbReference>
<keyword evidence="2" id="KW-0472">Membrane</keyword>
<dbReference type="Proteomes" id="UP000632138">
    <property type="component" value="Unassembled WGS sequence"/>
</dbReference>
<proteinExistence type="predicted"/>
<dbReference type="Gene3D" id="2.40.128.630">
    <property type="match status" value="1"/>
</dbReference>
<dbReference type="RefSeq" id="WP_203377621.1">
    <property type="nucleotide sequence ID" value="NZ_JAENHP010000005.1"/>
</dbReference>
<feature type="transmembrane region" description="Helical" evidence="2">
    <location>
        <begin position="38"/>
        <end position="57"/>
    </location>
</feature>
<dbReference type="InterPro" id="IPR018391">
    <property type="entry name" value="PQQ_b-propeller_rpt"/>
</dbReference>
<name>A0ABS2AED3_9ACTN</name>
<dbReference type="InterPro" id="IPR002372">
    <property type="entry name" value="PQQ_rpt_dom"/>
</dbReference>
<comment type="caution">
    <text evidence="4">The sequence shown here is derived from an EMBL/GenBank/DDBJ whole genome shotgun (WGS) entry which is preliminary data.</text>
</comment>
<protein>
    <submittedName>
        <fullName evidence="4">PQQ-binding-like beta-propeller repeat protein</fullName>
    </submittedName>
</protein>
<evidence type="ECO:0000313" key="5">
    <source>
        <dbReference type="Proteomes" id="UP000632138"/>
    </source>
</evidence>
<dbReference type="Gene3D" id="2.130.10.10">
    <property type="entry name" value="YVTN repeat-like/Quinoprotein amine dehydrogenase"/>
    <property type="match status" value="1"/>
</dbReference>
<accession>A0ABS2AED3</accession>
<dbReference type="InterPro" id="IPR015943">
    <property type="entry name" value="WD40/YVTN_repeat-like_dom_sf"/>
</dbReference>
<dbReference type="SUPFAM" id="SSF50998">
    <property type="entry name" value="Quinoprotein alcohol dehydrogenase-like"/>
    <property type="match status" value="1"/>
</dbReference>
<keyword evidence="2" id="KW-0812">Transmembrane</keyword>
<dbReference type="EMBL" id="JAENHP010000005">
    <property type="protein sequence ID" value="MBM2617599.1"/>
    <property type="molecule type" value="Genomic_DNA"/>
</dbReference>
<gene>
    <name evidence="4" type="ORF">JIG36_18760</name>
</gene>
<dbReference type="InterPro" id="IPR011047">
    <property type="entry name" value="Quinoprotein_ADH-like_sf"/>
</dbReference>
<dbReference type="SMART" id="SM00564">
    <property type="entry name" value="PQQ"/>
    <property type="match status" value="4"/>
</dbReference>
<feature type="compositionally biased region" description="Low complexity" evidence="1">
    <location>
        <begin position="61"/>
        <end position="85"/>
    </location>
</feature>